<keyword evidence="2" id="KW-1185">Reference proteome</keyword>
<evidence type="ECO:0000313" key="2">
    <source>
        <dbReference type="Proteomes" id="UP000031036"/>
    </source>
</evidence>
<comment type="caution">
    <text evidence="1">The sequence shown here is derived from an EMBL/GenBank/DDBJ whole genome shotgun (WGS) entry which is preliminary data.</text>
</comment>
<protein>
    <submittedName>
        <fullName evidence="1">Uncharacterized protein</fullName>
    </submittedName>
</protein>
<accession>A0A0B2VD94</accession>
<dbReference type="InterPro" id="IPR036719">
    <property type="entry name" value="Neuro-gated_channel_TM_sf"/>
</dbReference>
<name>A0A0B2VD94_TOXCA</name>
<reference evidence="1 2" key="1">
    <citation type="submission" date="2014-11" db="EMBL/GenBank/DDBJ databases">
        <title>Genetic blueprint of the zoonotic pathogen Toxocara canis.</title>
        <authorList>
            <person name="Zhu X.-Q."/>
            <person name="Korhonen P.K."/>
            <person name="Cai H."/>
            <person name="Young N.D."/>
            <person name="Nejsum P."/>
            <person name="von Samson-Himmelstjerna G."/>
            <person name="Boag P.R."/>
            <person name="Tan P."/>
            <person name="Li Q."/>
            <person name="Min J."/>
            <person name="Yang Y."/>
            <person name="Wang X."/>
            <person name="Fang X."/>
            <person name="Hall R.S."/>
            <person name="Hofmann A."/>
            <person name="Sternberg P.W."/>
            <person name="Jex A.R."/>
            <person name="Gasser R.B."/>
        </authorList>
    </citation>
    <scope>NUCLEOTIDE SEQUENCE [LARGE SCALE GENOMIC DNA]</scope>
    <source>
        <strain evidence="1">PN_DK_2014</strain>
    </source>
</reference>
<dbReference type="SUPFAM" id="SSF90112">
    <property type="entry name" value="Neurotransmitter-gated ion-channel transmembrane pore"/>
    <property type="match status" value="1"/>
</dbReference>
<gene>
    <name evidence="1" type="ORF">Tcan_18018</name>
</gene>
<evidence type="ECO:0000313" key="1">
    <source>
        <dbReference type="EMBL" id="KHN81491.1"/>
    </source>
</evidence>
<dbReference type="GO" id="GO:0016020">
    <property type="term" value="C:membrane"/>
    <property type="evidence" value="ECO:0007669"/>
    <property type="project" value="InterPro"/>
</dbReference>
<dbReference type="EMBL" id="JPKZ01001512">
    <property type="protein sequence ID" value="KHN81491.1"/>
    <property type="molecule type" value="Genomic_DNA"/>
</dbReference>
<dbReference type="GO" id="GO:0006811">
    <property type="term" value="P:monoatomic ion transport"/>
    <property type="evidence" value="ECO:0007669"/>
    <property type="project" value="InterPro"/>
</dbReference>
<dbReference type="AlphaFoldDB" id="A0A0B2VD94"/>
<dbReference type="Proteomes" id="UP000031036">
    <property type="component" value="Unassembled WGS sequence"/>
</dbReference>
<proteinExistence type="predicted"/>
<dbReference type="OrthoDB" id="5862232at2759"/>
<dbReference type="InterPro" id="IPR038050">
    <property type="entry name" value="Neuro_actylchol_rec"/>
</dbReference>
<organism evidence="1 2">
    <name type="scientific">Toxocara canis</name>
    <name type="common">Canine roundworm</name>
    <dbReference type="NCBI Taxonomy" id="6265"/>
    <lineage>
        <taxon>Eukaryota</taxon>
        <taxon>Metazoa</taxon>
        <taxon>Ecdysozoa</taxon>
        <taxon>Nematoda</taxon>
        <taxon>Chromadorea</taxon>
        <taxon>Rhabditida</taxon>
        <taxon>Spirurina</taxon>
        <taxon>Ascaridomorpha</taxon>
        <taxon>Ascaridoidea</taxon>
        <taxon>Toxocaridae</taxon>
        <taxon>Toxocara</taxon>
    </lineage>
</organism>
<dbReference type="Gene3D" id="1.20.58.390">
    <property type="entry name" value="Neurotransmitter-gated ion-channel transmembrane domain"/>
    <property type="match status" value="1"/>
</dbReference>
<sequence>MAASTIPMVIELQCWMNDKFPWICSLATSTFVSLSLRTRSAPLRTYLFDAVANKGEHKATNTSNRSGNIRGRTQLETRRWGWLVLPMEWGGPAGAPYMPAPRFVNKEHESKIPTSHMAHITALECTKDGNIAYRSRRSTVFEYEQKTVISHMVNISAFEYTRGQQHRIPLTSTVYANLRKRQFIFFSLVELAVVAYNDKIEDQKVRAERTPYMGNMLMKVGPPNDAEQGAIKWKEVKSDPAAYIRTISQDMQPMSISSITENGLIGCGHLIAQRRKSYRKSELGGTIDRVSSIAFPSAFAVFNVIYWTYYLNSASHGGRFVG</sequence>